<gene>
    <name evidence="2" type="ORF">DOK78_002285</name>
</gene>
<evidence type="ECO:0000259" key="1">
    <source>
        <dbReference type="Pfam" id="PF05043"/>
    </source>
</evidence>
<dbReference type="RefSeq" id="WP_207940240.1">
    <property type="nucleotide sequence ID" value="NZ_CP147251.1"/>
</dbReference>
<evidence type="ECO:0000313" key="2">
    <source>
        <dbReference type="EMBL" id="WYJ77647.1"/>
    </source>
</evidence>
<reference evidence="2 3" key="1">
    <citation type="submission" date="2024-03" db="EMBL/GenBank/DDBJ databases">
        <title>The Genome Sequence of Enterococcus sp. DIV2402.</title>
        <authorList>
            <consortium name="The Broad Institute Genomics Platform"/>
            <consortium name="The Broad Institute Microbial Omics Core"/>
            <consortium name="The Broad Institute Genomic Center for Infectious Diseases"/>
            <person name="Earl A."/>
            <person name="Manson A."/>
            <person name="Gilmore M."/>
            <person name="Schwartman J."/>
            <person name="Shea T."/>
            <person name="Abouelleil A."/>
            <person name="Cao P."/>
            <person name="Chapman S."/>
            <person name="Cusick C."/>
            <person name="Young S."/>
            <person name="Neafsey D."/>
            <person name="Nusbaum C."/>
            <person name="Birren B."/>
        </authorList>
    </citation>
    <scope>NUCLEOTIDE SEQUENCE [LARGE SCALE GENOMIC DNA]</scope>
    <source>
        <strain evidence="2 3">DIV2402</strain>
    </source>
</reference>
<proteinExistence type="predicted"/>
<dbReference type="InterPro" id="IPR036388">
    <property type="entry name" value="WH-like_DNA-bd_sf"/>
</dbReference>
<organism evidence="2 3">
    <name type="scientific">Candidatus Enterococcus lowellii</name>
    <dbReference type="NCBI Taxonomy" id="2230877"/>
    <lineage>
        <taxon>Bacteria</taxon>
        <taxon>Bacillati</taxon>
        <taxon>Bacillota</taxon>
        <taxon>Bacilli</taxon>
        <taxon>Lactobacillales</taxon>
        <taxon>Enterococcaceae</taxon>
        <taxon>Enterococcus</taxon>
    </lineage>
</organism>
<dbReference type="InterPro" id="IPR007737">
    <property type="entry name" value="Mga_HTH"/>
</dbReference>
<dbReference type="Pfam" id="PF05043">
    <property type="entry name" value="Mga"/>
    <property type="match status" value="1"/>
</dbReference>
<sequence length="482" mass="57366">MLGFDSSVWIMFDIIQLLDNQTDYISSENLLFLLGYSNITQVKKLCKKLQDDIKKCYTEKEMTLVINKRHGIRLLRHPTCSFQDLFNLILSEDIAYCIFKEVLIQRVVSVKELRDHYFVSFSTIKRKVKEINNTINNYDLHITVSHQLKIRGKESTIRCFSFFILFMMHRQLSNIPWIENKEKYFNLAKQISHSLNLNFTFVQEEILGLQLFICCSAIERNYSFYFKEMKFPFIKDIDFPAKPDFLTDWNNEEWYFLLLMVHNSNLSNYTIPLGFDNLYTPELEHDYKLWIALFEKHVAPFDDTQAEFIYQNFIRLYLGSFFFKIDQKLLLSFPGIGFKIKEHAQPYFFTQVQKLWYDFSEQCGTWAHNHFEMQSVLLCQYLLSAKRLLPKINIYLYTDLSDLFLEHIKNGINSYFASKYNIVFVNKPEESDLIVGTTKYPQTASSMYQHQILIQGLLTQQDYQHLVEIIKELLIHTKESNL</sequence>
<keyword evidence="3" id="KW-1185">Reference proteome</keyword>
<dbReference type="Proteomes" id="UP000664701">
    <property type="component" value="Chromosome"/>
</dbReference>
<dbReference type="EMBL" id="CP147251">
    <property type="protein sequence ID" value="WYJ77647.1"/>
    <property type="molecule type" value="Genomic_DNA"/>
</dbReference>
<protein>
    <recommendedName>
        <fullName evidence="1">Mga helix-turn-helix domain-containing protein</fullName>
    </recommendedName>
</protein>
<name>A0ABZ2SQ28_9ENTE</name>
<feature type="domain" description="Mga helix-turn-helix" evidence="1">
    <location>
        <begin position="79"/>
        <end position="161"/>
    </location>
</feature>
<dbReference type="Gene3D" id="1.10.10.10">
    <property type="entry name" value="Winged helix-like DNA-binding domain superfamily/Winged helix DNA-binding domain"/>
    <property type="match status" value="1"/>
</dbReference>
<accession>A0ABZ2SQ28</accession>
<evidence type="ECO:0000313" key="3">
    <source>
        <dbReference type="Proteomes" id="UP000664701"/>
    </source>
</evidence>